<proteinExistence type="predicted"/>
<name>A0ACC0B6G4_CATRO</name>
<keyword evidence="2" id="KW-1185">Reference proteome</keyword>
<evidence type="ECO:0000313" key="1">
    <source>
        <dbReference type="EMBL" id="KAI5668251.1"/>
    </source>
</evidence>
<reference evidence="2" key="1">
    <citation type="journal article" date="2023" name="Nat. Plants">
        <title>Single-cell RNA sequencing provides a high-resolution roadmap for understanding the multicellular compartmentation of specialized metabolism.</title>
        <authorList>
            <person name="Sun S."/>
            <person name="Shen X."/>
            <person name="Li Y."/>
            <person name="Li Y."/>
            <person name="Wang S."/>
            <person name="Li R."/>
            <person name="Zhang H."/>
            <person name="Shen G."/>
            <person name="Guo B."/>
            <person name="Wei J."/>
            <person name="Xu J."/>
            <person name="St-Pierre B."/>
            <person name="Chen S."/>
            <person name="Sun C."/>
        </authorList>
    </citation>
    <scope>NUCLEOTIDE SEQUENCE [LARGE SCALE GENOMIC DNA]</scope>
</reference>
<accession>A0ACC0B6G4</accession>
<sequence>MNFVFQLSTFDHRFPLHQDSRDFLSAYIKARYPPRNDEGDQSRDGELGLSICNGQGTEYGKTMTRYLDDKEYKAVMKYILLNCDEVELYISFRFHKQERGSGSLTYNCGVRVKGDYHRDFK</sequence>
<dbReference type="Proteomes" id="UP001060085">
    <property type="component" value="Linkage Group LG04"/>
</dbReference>
<gene>
    <name evidence="1" type="ORF">M9H77_18104</name>
</gene>
<protein>
    <submittedName>
        <fullName evidence="1">Uncharacterized protein</fullName>
    </submittedName>
</protein>
<evidence type="ECO:0000313" key="2">
    <source>
        <dbReference type="Proteomes" id="UP001060085"/>
    </source>
</evidence>
<dbReference type="EMBL" id="CM044704">
    <property type="protein sequence ID" value="KAI5668251.1"/>
    <property type="molecule type" value="Genomic_DNA"/>
</dbReference>
<organism evidence="1 2">
    <name type="scientific">Catharanthus roseus</name>
    <name type="common">Madagascar periwinkle</name>
    <name type="synonym">Vinca rosea</name>
    <dbReference type="NCBI Taxonomy" id="4058"/>
    <lineage>
        <taxon>Eukaryota</taxon>
        <taxon>Viridiplantae</taxon>
        <taxon>Streptophyta</taxon>
        <taxon>Embryophyta</taxon>
        <taxon>Tracheophyta</taxon>
        <taxon>Spermatophyta</taxon>
        <taxon>Magnoliopsida</taxon>
        <taxon>eudicotyledons</taxon>
        <taxon>Gunneridae</taxon>
        <taxon>Pentapetalae</taxon>
        <taxon>asterids</taxon>
        <taxon>lamiids</taxon>
        <taxon>Gentianales</taxon>
        <taxon>Apocynaceae</taxon>
        <taxon>Rauvolfioideae</taxon>
        <taxon>Vinceae</taxon>
        <taxon>Catharanthinae</taxon>
        <taxon>Catharanthus</taxon>
    </lineage>
</organism>
<comment type="caution">
    <text evidence="1">The sequence shown here is derived from an EMBL/GenBank/DDBJ whole genome shotgun (WGS) entry which is preliminary data.</text>
</comment>